<dbReference type="Pfam" id="PF07724">
    <property type="entry name" value="AAA_2"/>
    <property type="match status" value="1"/>
</dbReference>
<evidence type="ECO:0000256" key="3">
    <source>
        <dbReference type="ARBA" id="ARBA00023186"/>
    </source>
</evidence>
<comment type="caution">
    <text evidence="7">The sequence shown here is derived from an EMBL/GenBank/DDBJ whole genome shotgun (WGS) entry which is preliminary data.</text>
</comment>
<evidence type="ECO:0000256" key="1">
    <source>
        <dbReference type="ARBA" id="ARBA00022741"/>
    </source>
</evidence>
<comment type="similarity">
    <text evidence="4">Belongs to the ClpA/ClpB family.</text>
</comment>
<dbReference type="Gene3D" id="3.40.50.300">
    <property type="entry name" value="P-loop containing nucleotide triphosphate hydrolases"/>
    <property type="match status" value="2"/>
</dbReference>
<protein>
    <submittedName>
        <fullName evidence="7">ATP-dependent Clp protease ATP-binding subunit ClpE</fullName>
    </submittedName>
</protein>
<keyword evidence="3 4" id="KW-0143">Chaperone</keyword>
<dbReference type="InterPro" id="IPR041546">
    <property type="entry name" value="ClpA/ClpB_AAA_lid"/>
</dbReference>
<evidence type="ECO:0000256" key="4">
    <source>
        <dbReference type="RuleBase" id="RU004432"/>
    </source>
</evidence>
<dbReference type="PROSITE" id="PS00871">
    <property type="entry name" value="CLPAB_2"/>
    <property type="match status" value="1"/>
</dbReference>
<evidence type="ECO:0000313" key="7">
    <source>
        <dbReference type="EMBL" id="GGL45310.1"/>
    </source>
</evidence>
<dbReference type="Pfam" id="PF17871">
    <property type="entry name" value="AAA_lid_9"/>
    <property type="match status" value="1"/>
</dbReference>
<feature type="domain" description="UVR" evidence="6">
    <location>
        <begin position="349"/>
        <end position="384"/>
    </location>
</feature>
<dbReference type="CDD" id="cd19499">
    <property type="entry name" value="RecA-like_ClpB_Hsp104-like"/>
    <property type="match status" value="1"/>
</dbReference>
<keyword evidence="7" id="KW-0378">Hydrolase</keyword>
<dbReference type="AlphaFoldDB" id="A0A917VZW6"/>
<dbReference type="Gene3D" id="4.10.860.10">
    <property type="entry name" value="UVR domain"/>
    <property type="match status" value="1"/>
</dbReference>
<dbReference type="GO" id="GO:0005524">
    <property type="term" value="F:ATP binding"/>
    <property type="evidence" value="ECO:0007669"/>
    <property type="project" value="UniProtKB-KW"/>
</dbReference>
<dbReference type="Proteomes" id="UP000654670">
    <property type="component" value="Unassembled WGS sequence"/>
</dbReference>
<keyword evidence="5" id="KW-0175">Coiled coil</keyword>
<dbReference type="SUPFAM" id="SSF52540">
    <property type="entry name" value="P-loop containing nucleoside triphosphate hydrolases"/>
    <property type="match status" value="2"/>
</dbReference>
<organism evidence="7 8">
    <name type="scientific">Sporolactobacillus putidus</name>
    <dbReference type="NCBI Taxonomy" id="492735"/>
    <lineage>
        <taxon>Bacteria</taxon>
        <taxon>Bacillati</taxon>
        <taxon>Bacillota</taxon>
        <taxon>Bacilli</taxon>
        <taxon>Bacillales</taxon>
        <taxon>Sporolactobacillaceae</taxon>
        <taxon>Sporolactobacillus</taxon>
    </lineage>
</organism>
<dbReference type="InterPro" id="IPR050130">
    <property type="entry name" value="ClpA_ClpB"/>
</dbReference>
<dbReference type="EMBL" id="BMOK01000002">
    <property type="protein sequence ID" value="GGL45310.1"/>
    <property type="molecule type" value="Genomic_DNA"/>
</dbReference>
<dbReference type="GO" id="GO:0016887">
    <property type="term" value="F:ATP hydrolysis activity"/>
    <property type="evidence" value="ECO:0007669"/>
    <property type="project" value="InterPro"/>
</dbReference>
<keyword evidence="2 4" id="KW-0067">ATP-binding</keyword>
<dbReference type="FunFam" id="3.40.50.300:FF:000025">
    <property type="entry name" value="ATP-dependent Clp protease subunit"/>
    <property type="match status" value="1"/>
</dbReference>
<dbReference type="SMART" id="SM01086">
    <property type="entry name" value="ClpB_D2-small"/>
    <property type="match status" value="1"/>
</dbReference>
<dbReference type="Gene3D" id="1.10.8.60">
    <property type="match status" value="2"/>
</dbReference>
<sequence>MLCDECKINPAVIEMNIMINGQQKQLHICEECYSKMRNNMNMPSFFQGGGSPFDDLFKSLMQPSFAARENKAQENGMAFDGGQAHPAGGGGHRGGFLDQIGRNLTDAARRGRIDPVIGRNREVQLVVETLNRRNKNNPVLIGEPGVGKTAIAEGLALKIVEGKVPAKLANKELYLIDVSSLVAGTGIRGQFEQRMKQLMSELEKRKNVIVFIDEVHLLVGAGSAEGGSMDAGNILKPALARGELQIIGATTLKEYRKIEKDAALERRFQPIIVNEPTQEEAVQILKGLQSRYENYHHVRYSDEAIKACVALSSRYIQDRFLPDKAIDLMDEAGSKMNLNLTPVDTESVKKKIEEITAAKEQATKNEQFEQAARLRDQEHAYQKQLEQLEKIKANGAELPVTGKEAVVNAELIQQIVETRTGIPVRKLQSDEQNKMRYLADHLNEKVIGQKEAVERVARAIRRNRTGFRKTTRPIGSFLFVGPTGVGKTELAKTLANEMFGERDAMIRLDMSEYMEKHSVSKLIGAPPGYVGHDEAGQLTEKVRRKPYSIILLDEIEKAHPDVMHMFLQILDDGRLTDSQGRTVSFKDTVIIMTSNAGIRNKSATLGFGSSSSREDMIKQLENYFQPEFLNRFDAIVKFNSLTKDDLLAIVDLMLNDIERAAQKQGLTLTVTDAAKKKLAELGYNPEFGARPLRRVLEEKVEDSISDLLLENGQAKSITVDEAGGEIKVAANS</sequence>
<dbReference type="InterPro" id="IPR019489">
    <property type="entry name" value="Clp_ATPase_C"/>
</dbReference>
<dbReference type="InterPro" id="IPR001943">
    <property type="entry name" value="UVR_dom"/>
</dbReference>
<reference evidence="7" key="2">
    <citation type="submission" date="2020-09" db="EMBL/GenBank/DDBJ databases">
        <authorList>
            <person name="Sun Q."/>
            <person name="Ohkuma M."/>
        </authorList>
    </citation>
    <scope>NUCLEOTIDE SEQUENCE</scope>
    <source>
        <strain evidence="7">JCM 15325</strain>
    </source>
</reference>
<dbReference type="InterPro" id="IPR003593">
    <property type="entry name" value="AAA+_ATPase"/>
</dbReference>
<dbReference type="PANTHER" id="PTHR11638">
    <property type="entry name" value="ATP-DEPENDENT CLP PROTEASE"/>
    <property type="match status" value="1"/>
</dbReference>
<evidence type="ECO:0000313" key="8">
    <source>
        <dbReference type="Proteomes" id="UP000654670"/>
    </source>
</evidence>
<dbReference type="GO" id="GO:0034605">
    <property type="term" value="P:cellular response to heat"/>
    <property type="evidence" value="ECO:0007669"/>
    <property type="project" value="TreeGrafter"/>
</dbReference>
<proteinExistence type="inferred from homology"/>
<dbReference type="PROSITE" id="PS50151">
    <property type="entry name" value="UVR"/>
    <property type="match status" value="1"/>
</dbReference>
<dbReference type="InterPro" id="IPR003959">
    <property type="entry name" value="ATPase_AAA_core"/>
</dbReference>
<dbReference type="InterPro" id="IPR028299">
    <property type="entry name" value="ClpA/B_CS2"/>
</dbReference>
<dbReference type="InterPro" id="IPR001270">
    <property type="entry name" value="ClpA/B"/>
</dbReference>
<keyword evidence="1 4" id="KW-0547">Nucleotide-binding</keyword>
<dbReference type="SMART" id="SM00382">
    <property type="entry name" value="AAA"/>
    <property type="match status" value="2"/>
</dbReference>
<dbReference type="InterPro" id="IPR027417">
    <property type="entry name" value="P-loop_NTPase"/>
</dbReference>
<dbReference type="PANTHER" id="PTHR11638:SF175">
    <property type="entry name" value="ATP-DEPENDENT CLP PROTEASE, ATP-BINDING SUBUNIT CLPC"/>
    <property type="match status" value="1"/>
</dbReference>
<dbReference type="GO" id="GO:0006508">
    <property type="term" value="P:proteolysis"/>
    <property type="evidence" value="ECO:0007669"/>
    <property type="project" value="UniProtKB-KW"/>
</dbReference>
<dbReference type="GO" id="GO:0005737">
    <property type="term" value="C:cytoplasm"/>
    <property type="evidence" value="ECO:0007669"/>
    <property type="project" value="TreeGrafter"/>
</dbReference>
<keyword evidence="7" id="KW-0645">Protease</keyword>
<dbReference type="CDD" id="cd00009">
    <property type="entry name" value="AAA"/>
    <property type="match status" value="1"/>
</dbReference>
<evidence type="ECO:0000256" key="5">
    <source>
        <dbReference type="SAM" id="Coils"/>
    </source>
</evidence>
<dbReference type="Pfam" id="PF00004">
    <property type="entry name" value="AAA"/>
    <property type="match status" value="1"/>
</dbReference>
<dbReference type="InterPro" id="IPR018368">
    <property type="entry name" value="ClpA/B_CS1"/>
</dbReference>
<accession>A0A917VZW6</accession>
<reference evidence="7" key="1">
    <citation type="journal article" date="2014" name="Int. J. Syst. Evol. Microbiol.">
        <title>Complete genome sequence of Corynebacterium casei LMG S-19264T (=DSM 44701T), isolated from a smear-ripened cheese.</title>
        <authorList>
            <consortium name="US DOE Joint Genome Institute (JGI-PGF)"/>
            <person name="Walter F."/>
            <person name="Albersmeier A."/>
            <person name="Kalinowski J."/>
            <person name="Ruckert C."/>
        </authorList>
    </citation>
    <scope>NUCLEOTIDE SEQUENCE</scope>
    <source>
        <strain evidence="7">JCM 15325</strain>
    </source>
</reference>
<evidence type="ECO:0000259" key="6">
    <source>
        <dbReference type="PROSITE" id="PS50151"/>
    </source>
</evidence>
<gene>
    <name evidence="7" type="primary">clpE</name>
    <name evidence="7" type="ORF">GCM10007968_06770</name>
</gene>
<dbReference type="PRINTS" id="PR00300">
    <property type="entry name" value="CLPPROTEASEA"/>
</dbReference>
<keyword evidence="8" id="KW-1185">Reference proteome</keyword>
<dbReference type="GO" id="GO:0008233">
    <property type="term" value="F:peptidase activity"/>
    <property type="evidence" value="ECO:0007669"/>
    <property type="project" value="UniProtKB-KW"/>
</dbReference>
<dbReference type="RefSeq" id="WP_188801666.1">
    <property type="nucleotide sequence ID" value="NZ_BMOK01000002.1"/>
</dbReference>
<dbReference type="PROSITE" id="PS00870">
    <property type="entry name" value="CLPAB_1"/>
    <property type="match status" value="1"/>
</dbReference>
<dbReference type="Pfam" id="PF10431">
    <property type="entry name" value="ClpB_D2-small"/>
    <property type="match status" value="1"/>
</dbReference>
<evidence type="ECO:0000256" key="2">
    <source>
        <dbReference type="ARBA" id="ARBA00022840"/>
    </source>
</evidence>
<feature type="coiled-coil region" evidence="5">
    <location>
        <begin position="345"/>
        <end position="394"/>
    </location>
</feature>
<name>A0A917VZW6_9BACL</name>